<accession>Q2W8E6</accession>
<feature type="transmembrane region" description="Helical" evidence="1">
    <location>
        <begin position="262"/>
        <end position="280"/>
    </location>
</feature>
<dbReference type="OrthoDB" id="9133362at2"/>
<name>Q2W8E6_PARM1</name>
<protein>
    <submittedName>
        <fullName evidence="2">Uncharacterized protein</fullName>
    </submittedName>
</protein>
<reference evidence="2 3" key="1">
    <citation type="journal article" date="2005" name="DNA Res.">
        <title>Complete genome sequence of the facultative anaerobic magnetotactic bacterium Magnetospirillum sp. strain AMB-1.</title>
        <authorList>
            <person name="Matsunaga T."/>
            <person name="Okamura Y."/>
            <person name="Fukuda Y."/>
            <person name="Wahyudi A.T."/>
            <person name="Murase Y."/>
            <person name="Takeyama H."/>
        </authorList>
    </citation>
    <scope>NUCLEOTIDE SEQUENCE [LARGE SCALE GENOMIC DNA]</scope>
    <source>
        <strain evidence="3">ATCC 700264 / AMB-1</strain>
    </source>
</reference>
<dbReference type="STRING" id="342108.amb1075"/>
<keyword evidence="1" id="KW-1133">Transmembrane helix</keyword>
<feature type="transmembrane region" description="Helical" evidence="1">
    <location>
        <begin position="95"/>
        <end position="128"/>
    </location>
</feature>
<keyword evidence="3" id="KW-1185">Reference proteome</keyword>
<feature type="transmembrane region" description="Helical" evidence="1">
    <location>
        <begin position="341"/>
        <end position="361"/>
    </location>
</feature>
<feature type="transmembrane region" description="Helical" evidence="1">
    <location>
        <begin position="15"/>
        <end position="36"/>
    </location>
</feature>
<evidence type="ECO:0000313" key="2">
    <source>
        <dbReference type="EMBL" id="BAE49879.1"/>
    </source>
</evidence>
<dbReference type="AlphaFoldDB" id="Q2W8E6"/>
<gene>
    <name evidence="2" type="ordered locus">amb1075</name>
</gene>
<feature type="transmembrane region" description="Helical" evidence="1">
    <location>
        <begin position="408"/>
        <end position="425"/>
    </location>
</feature>
<dbReference type="EMBL" id="AP007255">
    <property type="protein sequence ID" value="BAE49879.1"/>
    <property type="molecule type" value="Genomic_DNA"/>
</dbReference>
<dbReference type="HOGENOM" id="CLU_318033_0_0_5"/>
<sequence length="915" mass="100771">MAQYFGKLLSMRTSWVVIGICFIALIYTVVADVWGVRFTTFDDARAAIWAYDNSEINTIAFGQGRLYFFYHSPFVTFGNSLWRTVAFDIVQHGGFALAIAFVVATLSLYISLTFGLLAGFIYLATLAVTWDHTLITSVPLFHYVVVVNMSATLMALYAYRRTGRWLWLGASLALYFLALWGQEYQIMIITALFIVCAFARLPGQAPAGAESGPDRRKMIRLCGAAISLGAAYAVAVIVWRLIYGNQYDGAEISAATFSLKHFLGVLLLWPFGTNIFAYIVHPLHVGASMAGNGFDYRLDFAPATVLANLDGLTPVKIAAVLLGGALLMRHLRRDELSRGQLLILPLLAGVIMLAPTFLLGLTPKYQGWFQQGTPAYSYSSISAYGVAILLAWLAVGVHGLVDGGAWRWTIRGGVVAVLLVGAVAADSQNNVVGRAMREATARWISLNMVLTSPLRPEIEDGTLYAPRLADYYWAVPGYPDYWRRLLKIAYGSKIVYKDAVDITDTFGDKSYYFDYAYLPESRRNVALLSKVVQEGNVPTTRQVRLISDGPLDTALAGVKKDGTALHVWLPRMPVQRMGKAFVYTVNLPESTPVAWLRVESQRMWAPPKALKSPIYKMSSPIDFSDRGNSRAFLGDGWSTPEAQLTWAVGSESEVRLLPSKQSGCDVKGTVKAWPFYVKDKSPDPEVTILVNGDQMWKGSIWRDTAIDFTIPAAVWNRDRFVSLKLLHPYARSPQELGVSSDGRKLALAVQSMTFQGCGASEGAPYELGDTIDFRDVGNAKPYMTEGWSDPERDLTWAIGPQSSLVLGHATVPACDVVMEISASAHALPPKLAQPPLTVEVNGKVVGDGTGFDAQAAKQSFTIDRMLWLSEQPARIRFNHPYAKSPKDLGTSQDPRPLAFAFRSLSVKERCRSGLR</sequence>
<evidence type="ECO:0000313" key="3">
    <source>
        <dbReference type="Proteomes" id="UP000007058"/>
    </source>
</evidence>
<feature type="transmembrane region" description="Helical" evidence="1">
    <location>
        <begin position="140"/>
        <end position="158"/>
    </location>
</feature>
<feature type="transmembrane region" description="Helical" evidence="1">
    <location>
        <begin position="381"/>
        <end position="401"/>
    </location>
</feature>
<feature type="transmembrane region" description="Helical" evidence="1">
    <location>
        <begin position="221"/>
        <end position="242"/>
    </location>
</feature>
<keyword evidence="1" id="KW-0472">Membrane</keyword>
<dbReference type="KEGG" id="mag:amb1075"/>
<organism evidence="2 3">
    <name type="scientific">Paramagnetospirillum magneticum (strain ATCC 700264 / AMB-1)</name>
    <name type="common">Magnetospirillum magneticum</name>
    <dbReference type="NCBI Taxonomy" id="342108"/>
    <lineage>
        <taxon>Bacteria</taxon>
        <taxon>Pseudomonadati</taxon>
        <taxon>Pseudomonadota</taxon>
        <taxon>Alphaproteobacteria</taxon>
        <taxon>Rhodospirillales</taxon>
        <taxon>Magnetospirillaceae</taxon>
        <taxon>Paramagnetospirillum</taxon>
    </lineage>
</organism>
<proteinExistence type="predicted"/>
<keyword evidence="1" id="KW-0812">Transmembrane</keyword>
<dbReference type="Proteomes" id="UP000007058">
    <property type="component" value="Chromosome"/>
</dbReference>
<dbReference type="RefSeq" id="WP_011383488.1">
    <property type="nucleotide sequence ID" value="NC_007626.1"/>
</dbReference>
<evidence type="ECO:0000256" key="1">
    <source>
        <dbReference type="SAM" id="Phobius"/>
    </source>
</evidence>